<dbReference type="HAMAP" id="MF_00161">
    <property type="entry name" value="LspA"/>
    <property type="match status" value="1"/>
</dbReference>
<evidence type="ECO:0000256" key="10">
    <source>
        <dbReference type="RuleBase" id="RU000594"/>
    </source>
</evidence>
<evidence type="ECO:0000256" key="11">
    <source>
        <dbReference type="RuleBase" id="RU004181"/>
    </source>
</evidence>
<dbReference type="GO" id="GO:0004190">
    <property type="term" value="F:aspartic-type endopeptidase activity"/>
    <property type="evidence" value="ECO:0007669"/>
    <property type="project" value="UniProtKB-UniRule"/>
</dbReference>
<feature type="transmembrane region" description="Helical" evidence="9">
    <location>
        <begin position="163"/>
        <end position="182"/>
    </location>
</feature>
<comment type="function">
    <text evidence="9 10">This protein specifically catalyzes the removal of signal peptides from prolipoproteins.</text>
</comment>
<evidence type="ECO:0000256" key="7">
    <source>
        <dbReference type="ARBA" id="ARBA00022989"/>
    </source>
</evidence>
<feature type="transmembrane region" description="Helical" evidence="9">
    <location>
        <begin position="112"/>
        <end position="131"/>
    </location>
</feature>
<evidence type="ECO:0000256" key="2">
    <source>
        <dbReference type="ARBA" id="ARBA00022475"/>
    </source>
</evidence>
<comment type="caution">
    <text evidence="12">The sequence shown here is derived from an EMBL/GenBank/DDBJ whole genome shotgun (WGS) entry which is preliminary data.</text>
</comment>
<feature type="active site" evidence="9">
    <location>
        <position position="170"/>
    </location>
</feature>
<dbReference type="GO" id="GO:0006508">
    <property type="term" value="P:proteolysis"/>
    <property type="evidence" value="ECO:0007669"/>
    <property type="project" value="UniProtKB-KW"/>
</dbReference>
<dbReference type="InterPro" id="IPR001872">
    <property type="entry name" value="Peptidase_A8"/>
</dbReference>
<feature type="transmembrane region" description="Helical" evidence="9">
    <location>
        <begin position="85"/>
        <end position="105"/>
    </location>
</feature>
<dbReference type="GO" id="GO:0005886">
    <property type="term" value="C:plasma membrane"/>
    <property type="evidence" value="ECO:0007669"/>
    <property type="project" value="UniProtKB-SubCell"/>
</dbReference>
<dbReference type="NCBIfam" id="TIGR00077">
    <property type="entry name" value="lspA"/>
    <property type="match status" value="1"/>
</dbReference>
<dbReference type="EMBL" id="DSOK01000408">
    <property type="protein sequence ID" value="HEN16746.1"/>
    <property type="molecule type" value="Genomic_DNA"/>
</dbReference>
<dbReference type="PROSITE" id="PS00855">
    <property type="entry name" value="SPASE_II"/>
    <property type="match status" value="1"/>
</dbReference>
<comment type="catalytic activity">
    <reaction evidence="9 10">
        <text>Release of signal peptides from bacterial membrane prolipoproteins. Hydrolyzes -Xaa-Yaa-Zaa-|-(S,diacylglyceryl)Cys-, in which Xaa is hydrophobic (preferably Leu), and Yaa (Ala or Ser) and Zaa (Gly or Ala) have small, neutral side chains.</text>
        <dbReference type="EC" id="3.4.23.36"/>
    </reaction>
</comment>
<comment type="similarity">
    <text evidence="1 9 11">Belongs to the peptidase A8 family.</text>
</comment>
<evidence type="ECO:0000256" key="9">
    <source>
        <dbReference type="HAMAP-Rule" id="MF_00161"/>
    </source>
</evidence>
<dbReference type="PANTHER" id="PTHR33695:SF1">
    <property type="entry name" value="LIPOPROTEIN SIGNAL PEPTIDASE"/>
    <property type="match status" value="1"/>
</dbReference>
<dbReference type="EC" id="3.4.23.36" evidence="9"/>
<feature type="active site" evidence="9">
    <location>
        <position position="151"/>
    </location>
</feature>
<comment type="subcellular location">
    <subcellularLocation>
        <location evidence="9">Cell membrane</location>
        <topology evidence="9">Multi-pass membrane protein</topology>
    </subcellularLocation>
</comment>
<accession>A0A7C2JZT5</accession>
<dbReference type="PRINTS" id="PR00781">
    <property type="entry name" value="LIPOSIGPTASE"/>
</dbReference>
<dbReference type="UniPathway" id="UPA00665"/>
<keyword evidence="8 9" id="KW-0472">Membrane</keyword>
<evidence type="ECO:0000256" key="8">
    <source>
        <dbReference type="ARBA" id="ARBA00023136"/>
    </source>
</evidence>
<keyword evidence="4 9" id="KW-0812">Transmembrane</keyword>
<evidence type="ECO:0000313" key="12">
    <source>
        <dbReference type="EMBL" id="HEN16746.1"/>
    </source>
</evidence>
<protein>
    <recommendedName>
        <fullName evidence="9">Lipoprotein signal peptidase</fullName>
        <ecNumber evidence="9">3.4.23.36</ecNumber>
    </recommendedName>
    <alternativeName>
        <fullName evidence="9">Prolipoprotein signal peptidase</fullName>
    </alternativeName>
    <alternativeName>
        <fullName evidence="9">Signal peptidase II</fullName>
        <shortName evidence="9">SPase II</shortName>
    </alternativeName>
</protein>
<evidence type="ECO:0000256" key="3">
    <source>
        <dbReference type="ARBA" id="ARBA00022670"/>
    </source>
</evidence>
<comment type="pathway">
    <text evidence="9">Protein modification; lipoprotein biosynthesis (signal peptide cleavage).</text>
</comment>
<organism evidence="12">
    <name type="scientific">Schlesneria paludicola</name>
    <dbReference type="NCBI Taxonomy" id="360056"/>
    <lineage>
        <taxon>Bacteria</taxon>
        <taxon>Pseudomonadati</taxon>
        <taxon>Planctomycetota</taxon>
        <taxon>Planctomycetia</taxon>
        <taxon>Planctomycetales</taxon>
        <taxon>Planctomycetaceae</taxon>
        <taxon>Schlesneria</taxon>
    </lineage>
</organism>
<evidence type="ECO:0000256" key="1">
    <source>
        <dbReference type="ARBA" id="ARBA00006139"/>
    </source>
</evidence>
<proteinExistence type="inferred from homology"/>
<keyword evidence="3 9" id="KW-0645">Protease</keyword>
<reference evidence="12" key="1">
    <citation type="journal article" date="2020" name="mSystems">
        <title>Genome- and Community-Level Interaction Insights into Carbon Utilization and Element Cycling Functions of Hydrothermarchaeota in Hydrothermal Sediment.</title>
        <authorList>
            <person name="Zhou Z."/>
            <person name="Liu Y."/>
            <person name="Xu W."/>
            <person name="Pan J."/>
            <person name="Luo Z.H."/>
            <person name="Li M."/>
        </authorList>
    </citation>
    <scope>NUCLEOTIDE SEQUENCE [LARGE SCALE GENOMIC DNA]</scope>
    <source>
        <strain evidence="12">SpSt-339</strain>
    </source>
</reference>
<keyword evidence="5 9" id="KW-0064">Aspartyl protease</keyword>
<gene>
    <name evidence="9 12" type="primary">lspA</name>
    <name evidence="12" type="ORF">ENQ76_14895</name>
</gene>
<feature type="transmembrane region" description="Helical" evidence="9">
    <location>
        <begin position="24"/>
        <end position="40"/>
    </location>
</feature>
<dbReference type="AlphaFoldDB" id="A0A7C2JZT5"/>
<name>A0A7C2JZT5_9PLAN</name>
<evidence type="ECO:0000256" key="5">
    <source>
        <dbReference type="ARBA" id="ARBA00022750"/>
    </source>
</evidence>
<evidence type="ECO:0000256" key="4">
    <source>
        <dbReference type="ARBA" id="ARBA00022692"/>
    </source>
</evidence>
<keyword evidence="6 9" id="KW-0378">Hydrolase</keyword>
<keyword evidence="2 9" id="KW-1003">Cell membrane</keyword>
<keyword evidence="7 9" id="KW-1133">Transmembrane helix</keyword>
<sequence>MRTEARAEVGLTPGADSRLPTNRYWVYALLVVAGVAWDLGSKEWVFRALGCPGQSAWEWHVPDVVRFRLHTNFNRGALWGLGQGWAPLFATLSTVAVAVILYVLFIRKHAHSLWLTVALGFVTAGALGNLYDRLGLHGWRDNDGPVHAVRDFLYFRFFETFDWAIFNFADSFLVTGAIMLVLHSMKHEHAASAKLDPLPAPSTSSPRA</sequence>
<dbReference type="Pfam" id="PF01252">
    <property type="entry name" value="Peptidase_A8"/>
    <property type="match status" value="1"/>
</dbReference>
<evidence type="ECO:0000256" key="6">
    <source>
        <dbReference type="ARBA" id="ARBA00022801"/>
    </source>
</evidence>
<dbReference type="PANTHER" id="PTHR33695">
    <property type="entry name" value="LIPOPROTEIN SIGNAL PEPTIDASE"/>
    <property type="match status" value="1"/>
</dbReference>